<dbReference type="PROSITE" id="PS51257">
    <property type="entry name" value="PROKAR_LIPOPROTEIN"/>
    <property type="match status" value="1"/>
</dbReference>
<name>A0ABV8PIK1_9FLAO</name>
<organism evidence="3 4">
    <name type="scientific">Flagellimonas marina</name>
    <dbReference type="NCBI Taxonomy" id="1775168"/>
    <lineage>
        <taxon>Bacteria</taxon>
        <taxon>Pseudomonadati</taxon>
        <taxon>Bacteroidota</taxon>
        <taxon>Flavobacteriia</taxon>
        <taxon>Flavobacteriales</taxon>
        <taxon>Flavobacteriaceae</taxon>
        <taxon>Flagellimonas</taxon>
    </lineage>
</organism>
<dbReference type="RefSeq" id="WP_379762456.1">
    <property type="nucleotide sequence ID" value="NZ_JBHSCL010000003.1"/>
</dbReference>
<keyword evidence="2" id="KW-0732">Signal</keyword>
<comment type="caution">
    <text evidence="3">The sequence shown here is derived from an EMBL/GenBank/DDBJ whole genome shotgun (WGS) entry which is preliminary data.</text>
</comment>
<reference evidence="4" key="1">
    <citation type="journal article" date="2019" name="Int. J. Syst. Evol. Microbiol.">
        <title>The Global Catalogue of Microorganisms (GCM) 10K type strain sequencing project: providing services to taxonomists for standard genome sequencing and annotation.</title>
        <authorList>
            <consortium name="The Broad Institute Genomics Platform"/>
            <consortium name="The Broad Institute Genome Sequencing Center for Infectious Disease"/>
            <person name="Wu L."/>
            <person name="Ma J."/>
        </authorList>
    </citation>
    <scope>NUCLEOTIDE SEQUENCE [LARGE SCALE GENOMIC DNA]</scope>
    <source>
        <strain evidence="4">CGMCC 1.15774</strain>
    </source>
</reference>
<feature type="signal peptide" evidence="2">
    <location>
        <begin position="1"/>
        <end position="20"/>
    </location>
</feature>
<evidence type="ECO:0000313" key="3">
    <source>
        <dbReference type="EMBL" id="MFC4219056.1"/>
    </source>
</evidence>
<accession>A0ABV8PIK1</accession>
<evidence type="ECO:0008006" key="5">
    <source>
        <dbReference type="Google" id="ProtNLM"/>
    </source>
</evidence>
<proteinExistence type="predicted"/>
<evidence type="ECO:0000256" key="1">
    <source>
        <dbReference type="SAM" id="MobiDB-lite"/>
    </source>
</evidence>
<dbReference type="Proteomes" id="UP001595841">
    <property type="component" value="Unassembled WGS sequence"/>
</dbReference>
<gene>
    <name evidence="3" type="ORF">ACFOWS_02865</name>
</gene>
<evidence type="ECO:0000313" key="4">
    <source>
        <dbReference type="Proteomes" id="UP001595841"/>
    </source>
</evidence>
<dbReference type="EMBL" id="JBHSCL010000003">
    <property type="protein sequence ID" value="MFC4219056.1"/>
    <property type="molecule type" value="Genomic_DNA"/>
</dbReference>
<protein>
    <recommendedName>
        <fullName evidence="5">Secreted protein</fullName>
    </recommendedName>
</protein>
<feature type="region of interest" description="Disordered" evidence="1">
    <location>
        <begin position="39"/>
        <end position="60"/>
    </location>
</feature>
<evidence type="ECO:0000256" key="2">
    <source>
        <dbReference type="SAM" id="SignalP"/>
    </source>
</evidence>
<sequence length="60" mass="6542">MKRVIALLALVVLTFTYSCGPETTDETVDLYDAIKEQTKHIDENATEKDDVPDGGGKGDN</sequence>
<feature type="chain" id="PRO_5046713157" description="Secreted protein" evidence="2">
    <location>
        <begin position="21"/>
        <end position="60"/>
    </location>
</feature>
<keyword evidence="4" id="KW-1185">Reference proteome</keyword>